<dbReference type="EMBL" id="DYUD01000026">
    <property type="protein sequence ID" value="HJG89766.1"/>
    <property type="molecule type" value="Genomic_DNA"/>
</dbReference>
<dbReference type="PROSITE" id="PS51257">
    <property type="entry name" value="PROKAR_LIPOPROTEIN"/>
    <property type="match status" value="1"/>
</dbReference>
<feature type="compositionally biased region" description="Polar residues" evidence="1">
    <location>
        <begin position="147"/>
        <end position="159"/>
    </location>
</feature>
<dbReference type="AlphaFoldDB" id="A0A921SVI3"/>
<accession>A0A921SVI3</accession>
<organism evidence="3 4">
    <name type="scientific">Barnesiella viscericola</name>
    <dbReference type="NCBI Taxonomy" id="397865"/>
    <lineage>
        <taxon>Bacteria</taxon>
        <taxon>Pseudomonadati</taxon>
        <taxon>Bacteroidota</taxon>
        <taxon>Bacteroidia</taxon>
        <taxon>Bacteroidales</taxon>
        <taxon>Barnesiellaceae</taxon>
        <taxon>Barnesiella</taxon>
    </lineage>
</organism>
<reference evidence="3" key="1">
    <citation type="journal article" date="2021" name="PeerJ">
        <title>Extensive microbial diversity within the chicken gut microbiome revealed by metagenomics and culture.</title>
        <authorList>
            <person name="Gilroy R."/>
            <person name="Ravi A."/>
            <person name="Getino M."/>
            <person name="Pursley I."/>
            <person name="Horton D.L."/>
            <person name="Alikhan N.F."/>
            <person name="Baker D."/>
            <person name="Gharbi K."/>
            <person name="Hall N."/>
            <person name="Watson M."/>
            <person name="Adriaenssens E.M."/>
            <person name="Foster-Nyarko E."/>
            <person name="Jarju S."/>
            <person name="Secka A."/>
            <person name="Antonio M."/>
            <person name="Oren A."/>
            <person name="Chaudhuri R.R."/>
            <person name="La Ragione R."/>
            <person name="Hildebrand F."/>
            <person name="Pallen M.J."/>
        </authorList>
    </citation>
    <scope>NUCLEOTIDE SEQUENCE</scope>
    <source>
        <strain evidence="3">CHK121-7720</strain>
    </source>
</reference>
<dbReference type="Proteomes" id="UP000757103">
    <property type="component" value="Unassembled WGS sequence"/>
</dbReference>
<dbReference type="RefSeq" id="WP_157232538.1">
    <property type="nucleotide sequence ID" value="NZ_DYUD01000026.1"/>
</dbReference>
<evidence type="ECO:0000256" key="2">
    <source>
        <dbReference type="SAM" id="SignalP"/>
    </source>
</evidence>
<feature type="signal peptide" evidence="2">
    <location>
        <begin position="1"/>
        <end position="21"/>
    </location>
</feature>
<evidence type="ECO:0000256" key="1">
    <source>
        <dbReference type="SAM" id="MobiDB-lite"/>
    </source>
</evidence>
<dbReference type="GeneID" id="90528768"/>
<name>A0A921SVI3_9BACT</name>
<gene>
    <name evidence="3" type="ORF">K8U91_09915</name>
</gene>
<reference evidence="3" key="2">
    <citation type="submission" date="2021-09" db="EMBL/GenBank/DDBJ databases">
        <authorList>
            <person name="Gilroy R."/>
        </authorList>
    </citation>
    <scope>NUCLEOTIDE SEQUENCE</scope>
    <source>
        <strain evidence="3">CHK121-7720</strain>
    </source>
</reference>
<sequence>MRKASRILMGSLVGICGVMLASCGSDSLSKGSAEGALEDQLVMFQDSSQVVRLNTGYYELDDADARFQLKKLAAAGVIDYKVDLIVETRTGWYAGQYDHYFVTVNLTEEGKKYVVSKPVTEIVDKDMEVKESDESYPEDNVAPGDDLSNTGSAAQSNLETPADGDVMDPDTYPTATATADMSEYEAAQAKQHIDMCTFLSHKNKIVKIQRIFCPEEMMKNGKASCEYIYEYSDVTPFGRILNGVKEGSRQKESATFVRYEDLGWMLQD</sequence>
<proteinExistence type="predicted"/>
<feature type="region of interest" description="Disordered" evidence="1">
    <location>
        <begin position="127"/>
        <end position="174"/>
    </location>
</feature>
<evidence type="ECO:0000313" key="3">
    <source>
        <dbReference type="EMBL" id="HJG89766.1"/>
    </source>
</evidence>
<evidence type="ECO:0000313" key="4">
    <source>
        <dbReference type="Proteomes" id="UP000757103"/>
    </source>
</evidence>
<protein>
    <submittedName>
        <fullName evidence="3">Uncharacterized protein</fullName>
    </submittedName>
</protein>
<feature type="chain" id="PRO_5036885174" evidence="2">
    <location>
        <begin position="22"/>
        <end position="268"/>
    </location>
</feature>
<keyword evidence="2" id="KW-0732">Signal</keyword>
<comment type="caution">
    <text evidence="3">The sequence shown here is derived from an EMBL/GenBank/DDBJ whole genome shotgun (WGS) entry which is preliminary data.</text>
</comment>